<feature type="region of interest" description="Disordered" evidence="1">
    <location>
        <begin position="1"/>
        <end position="71"/>
    </location>
</feature>
<evidence type="ECO:0000313" key="3">
    <source>
        <dbReference type="Proteomes" id="UP000324222"/>
    </source>
</evidence>
<organism evidence="2 3">
    <name type="scientific">Portunus trituberculatus</name>
    <name type="common">Swimming crab</name>
    <name type="synonym">Neptunus trituberculatus</name>
    <dbReference type="NCBI Taxonomy" id="210409"/>
    <lineage>
        <taxon>Eukaryota</taxon>
        <taxon>Metazoa</taxon>
        <taxon>Ecdysozoa</taxon>
        <taxon>Arthropoda</taxon>
        <taxon>Crustacea</taxon>
        <taxon>Multicrustacea</taxon>
        <taxon>Malacostraca</taxon>
        <taxon>Eumalacostraca</taxon>
        <taxon>Eucarida</taxon>
        <taxon>Decapoda</taxon>
        <taxon>Pleocyemata</taxon>
        <taxon>Brachyura</taxon>
        <taxon>Eubrachyura</taxon>
        <taxon>Portunoidea</taxon>
        <taxon>Portunidae</taxon>
        <taxon>Portuninae</taxon>
        <taxon>Portunus</taxon>
    </lineage>
</organism>
<accession>A0A5B7HN62</accession>
<proteinExistence type="predicted"/>
<dbReference type="Proteomes" id="UP000324222">
    <property type="component" value="Unassembled WGS sequence"/>
</dbReference>
<name>A0A5B7HN62_PORTR</name>
<evidence type="ECO:0000256" key="1">
    <source>
        <dbReference type="SAM" id="MobiDB-lite"/>
    </source>
</evidence>
<reference evidence="2 3" key="1">
    <citation type="submission" date="2019-05" db="EMBL/GenBank/DDBJ databases">
        <title>Another draft genome of Portunus trituberculatus and its Hox gene families provides insights of decapod evolution.</title>
        <authorList>
            <person name="Jeong J.-H."/>
            <person name="Song I."/>
            <person name="Kim S."/>
            <person name="Choi T."/>
            <person name="Kim D."/>
            <person name="Ryu S."/>
            <person name="Kim W."/>
        </authorList>
    </citation>
    <scope>NUCLEOTIDE SEQUENCE [LARGE SCALE GENOMIC DNA]</scope>
    <source>
        <tissue evidence="2">Muscle</tissue>
    </source>
</reference>
<dbReference type="EMBL" id="VSRR010030314">
    <property type="protein sequence ID" value="MPC69984.1"/>
    <property type="molecule type" value="Genomic_DNA"/>
</dbReference>
<dbReference type="AlphaFoldDB" id="A0A5B7HN62"/>
<sequence length="197" mass="21976">MRSGGAVLPLELIRRPPGSQDAPAENPQWSPNRDSPATKPGPALSLPRRCLPQQVGATHAGGRKSYWRKESRVREPPEWEAKAATFINKEQLEGNRAETEHYTPTWPNTCRLTPPPLRPPCEHGAKDVLTSQEVTEPPFFSPRPANTTHAAPGSGFATSCYRVVFWLTLRRRHLEQRASGHLGQNPRLSLFKPPLTQ</sequence>
<evidence type="ECO:0000313" key="2">
    <source>
        <dbReference type="EMBL" id="MPC69984.1"/>
    </source>
</evidence>
<protein>
    <submittedName>
        <fullName evidence="2">Uncharacterized protein</fullName>
    </submittedName>
</protein>
<feature type="region of interest" description="Disordered" evidence="1">
    <location>
        <begin position="178"/>
        <end position="197"/>
    </location>
</feature>
<gene>
    <name evidence="2" type="ORF">E2C01_064217</name>
</gene>
<comment type="caution">
    <text evidence="2">The sequence shown here is derived from an EMBL/GenBank/DDBJ whole genome shotgun (WGS) entry which is preliminary data.</text>
</comment>
<keyword evidence="3" id="KW-1185">Reference proteome</keyword>